<feature type="domain" description="N-acetyltransferase" evidence="1">
    <location>
        <begin position="27"/>
        <end position="174"/>
    </location>
</feature>
<keyword evidence="2" id="KW-0808">Transferase</keyword>
<dbReference type="InterPro" id="IPR000182">
    <property type="entry name" value="GNAT_dom"/>
</dbReference>
<reference evidence="2" key="1">
    <citation type="submission" date="2019-11" db="EMBL/GenBank/DDBJ databases">
        <authorList>
            <person name="Feng L."/>
        </authorList>
    </citation>
    <scope>NUCLEOTIDE SEQUENCE</scope>
    <source>
        <strain evidence="2">PclaraLFYP37</strain>
    </source>
</reference>
<evidence type="ECO:0000313" key="2">
    <source>
        <dbReference type="EMBL" id="VYU02896.1"/>
    </source>
</evidence>
<organism evidence="2">
    <name type="scientific">Paraprevotella clara</name>
    <dbReference type="NCBI Taxonomy" id="454154"/>
    <lineage>
        <taxon>Bacteria</taxon>
        <taxon>Pseudomonadati</taxon>
        <taxon>Bacteroidota</taxon>
        <taxon>Bacteroidia</taxon>
        <taxon>Bacteroidales</taxon>
        <taxon>Prevotellaceae</taxon>
        <taxon>Paraprevotella</taxon>
    </lineage>
</organism>
<dbReference type="EMBL" id="CACRUT010000012">
    <property type="protein sequence ID" value="VYU02896.1"/>
    <property type="molecule type" value="Genomic_DNA"/>
</dbReference>
<dbReference type="AlphaFoldDB" id="A0A6N3BDG8"/>
<dbReference type="Gene3D" id="3.40.630.30">
    <property type="match status" value="1"/>
</dbReference>
<protein>
    <submittedName>
        <fullName evidence="2">Acetyltransferase (GNAT) family protein</fullName>
    </submittedName>
</protein>
<name>A0A6N3BDG8_9BACT</name>
<dbReference type="GO" id="GO:0016747">
    <property type="term" value="F:acyltransferase activity, transferring groups other than amino-acyl groups"/>
    <property type="evidence" value="ECO:0007669"/>
    <property type="project" value="InterPro"/>
</dbReference>
<accession>A0A6N3BDG8</accession>
<dbReference type="SUPFAM" id="SSF55729">
    <property type="entry name" value="Acyl-CoA N-acyltransferases (Nat)"/>
    <property type="match status" value="1"/>
</dbReference>
<proteinExistence type="predicted"/>
<sequence>MNDIFVLLPPLGHSKFIRCRKMHIKVFKYNHISETDKRLLYDLIYRVWEDTTNLEIHHKDMDATSFCAVEENRFIAYAGVVSWDIRIHGRPFRMCGLSCVCTHPEHRSSGIGSALVKQATEYILRNGTFDVGLFTCSQENTSFYEHIGLWEKAKNLVLMESHRANAYRSDFMHLNVFKLLLSPKAKQYAEYFENSIINLNFPQGRFI</sequence>
<dbReference type="Pfam" id="PF13527">
    <property type="entry name" value="Acetyltransf_9"/>
    <property type="match status" value="1"/>
</dbReference>
<dbReference type="PROSITE" id="PS51186">
    <property type="entry name" value="GNAT"/>
    <property type="match status" value="1"/>
</dbReference>
<dbReference type="CDD" id="cd04301">
    <property type="entry name" value="NAT_SF"/>
    <property type="match status" value="1"/>
</dbReference>
<gene>
    <name evidence="2" type="ORF">PCLFYP37_00100</name>
</gene>
<evidence type="ECO:0000259" key="1">
    <source>
        <dbReference type="PROSITE" id="PS51186"/>
    </source>
</evidence>
<dbReference type="InterPro" id="IPR016181">
    <property type="entry name" value="Acyl_CoA_acyltransferase"/>
</dbReference>